<accession>A0A160DHD5</accession>
<dbReference type="EMBL" id="KU998253">
    <property type="protein sequence ID" value="ANA87441.1"/>
    <property type="molecule type" value="Genomic_DNA"/>
</dbReference>
<reference evidence="2" key="1">
    <citation type="submission" date="2016-03" db="EMBL/GenBank/DDBJ databases">
        <authorList>
            <person name="Ploux O."/>
        </authorList>
    </citation>
    <scope>NUCLEOTIDE SEQUENCE [LARGE SCALE GENOMIC DNA]</scope>
</reference>
<sequence length="101" mass="11712">MKKLIALVFMSLFIVTACGDEVEHGEVIEKRYNEESTSLILVPVCDAKGICTQNQIWQTNPESWEIRLRDCVKRNDDGECRTQWREVSETTYEEIEIGDEV</sequence>
<evidence type="ECO:0008006" key="3">
    <source>
        <dbReference type="Google" id="ProtNLM"/>
    </source>
</evidence>
<dbReference type="RefSeq" id="YP_009274322.1">
    <property type="nucleotide sequence ID" value="NC_030915.1"/>
</dbReference>
<dbReference type="PROSITE" id="PS51257">
    <property type="entry name" value="PROKAR_LIPOPROTEIN"/>
    <property type="match status" value="1"/>
</dbReference>
<keyword evidence="2" id="KW-1185">Reference proteome</keyword>
<evidence type="ECO:0000313" key="2">
    <source>
        <dbReference type="Proteomes" id="UP000204112"/>
    </source>
</evidence>
<protein>
    <recommendedName>
        <fullName evidence="3">Lipoprotein</fullName>
    </recommendedName>
</protein>
<proteinExistence type="predicted"/>
<evidence type="ECO:0000313" key="1">
    <source>
        <dbReference type="EMBL" id="ANA87441.1"/>
    </source>
</evidence>
<dbReference type="Proteomes" id="UP000204112">
    <property type="component" value="Segment"/>
</dbReference>
<dbReference type="OrthoDB" id="37787at10239"/>
<dbReference type="KEGG" id="vg:28800437"/>
<name>A0A160DHD5_9CAUD</name>
<gene>
    <name evidence="1" type="primary">95</name>
    <name evidence="1" type="ORF">PBI_ORCHID_95</name>
</gene>
<dbReference type="GeneID" id="28800437"/>
<organism evidence="1 2">
    <name type="scientific">Gordonia phage Orchid</name>
    <dbReference type="NCBI Taxonomy" id="1838075"/>
    <lineage>
        <taxon>Viruses</taxon>
        <taxon>Duplodnaviria</taxon>
        <taxon>Heunggongvirae</taxon>
        <taxon>Uroviricota</taxon>
        <taxon>Caudoviricetes</taxon>
        <taxon>Orchidvirus</taxon>
        <taxon>Orchidvirus orchid</taxon>
    </lineage>
</organism>